<sequence length="210" mass="23257">MLPVTDKGILTSDEIEFHDGLSAWWSTAEESWAKYKAKSESRPFLERLDHHGQLAAQFPIAPVRIAFTKTGTVLAAAIIREPDAIIDHSLYWMPVMVEAEAHYLTAILNSAPLLSEVKPLQAIGLYGARHFDKNVFAVPFPTYDNRQSLHVDLATLGKEAEEAAATVDVSGVRRFQAARRLIREHLAETGIEARIVEAVTQLLLATASQE</sequence>
<gene>
    <name evidence="1" type="ORF">B8W67_19495</name>
</gene>
<name>A0AA91PAW9_9MYCO</name>
<dbReference type="AlphaFoldDB" id="A0AA91PAW9"/>
<comment type="caution">
    <text evidence="1">The sequence shown here is derived from an EMBL/GenBank/DDBJ whole genome shotgun (WGS) entry which is preliminary data.</text>
</comment>
<keyword evidence="2" id="KW-1185">Reference proteome</keyword>
<dbReference type="EMBL" id="NCXO01000078">
    <property type="protein sequence ID" value="OSC24499.1"/>
    <property type="molecule type" value="Genomic_DNA"/>
</dbReference>
<evidence type="ECO:0000313" key="2">
    <source>
        <dbReference type="Proteomes" id="UP000193577"/>
    </source>
</evidence>
<evidence type="ECO:0000313" key="1">
    <source>
        <dbReference type="EMBL" id="OSC24499.1"/>
    </source>
</evidence>
<accession>A0AA91PAW9</accession>
<dbReference type="Proteomes" id="UP000193577">
    <property type="component" value="Unassembled WGS sequence"/>
</dbReference>
<protein>
    <submittedName>
        <fullName evidence="1">Uncharacterized protein</fullName>
    </submittedName>
</protein>
<reference evidence="1 2" key="1">
    <citation type="submission" date="2017-04" db="EMBL/GenBank/DDBJ databases">
        <title>The new phylogeny of genus Mycobacterium.</title>
        <authorList>
            <person name="Tortoli E."/>
            <person name="Trovato A."/>
            <person name="Cirillo D.M."/>
        </authorList>
    </citation>
    <scope>NUCLEOTIDE SEQUENCE [LARGE SCALE GENOMIC DNA]</scope>
    <source>
        <strain evidence="1 2">KCTC 19819</strain>
    </source>
</reference>
<organism evidence="1 2">
    <name type="scientific">Mycolicibacillus koreensis</name>
    <dbReference type="NCBI Taxonomy" id="1069220"/>
    <lineage>
        <taxon>Bacteria</taxon>
        <taxon>Bacillati</taxon>
        <taxon>Actinomycetota</taxon>
        <taxon>Actinomycetes</taxon>
        <taxon>Mycobacteriales</taxon>
        <taxon>Mycobacteriaceae</taxon>
        <taxon>Mycolicibacillus</taxon>
    </lineage>
</organism>
<proteinExistence type="predicted"/>